<evidence type="ECO:0000259" key="1">
    <source>
        <dbReference type="Pfam" id="PF14344"/>
    </source>
</evidence>
<reference evidence="2 3" key="1">
    <citation type="submission" date="2021-03" db="EMBL/GenBank/DDBJ databases">
        <title>Assistant Professor.</title>
        <authorList>
            <person name="Huq M.A."/>
        </authorList>
    </citation>
    <scope>NUCLEOTIDE SEQUENCE [LARGE SCALE GENOMIC DNA]</scope>
    <source>
        <strain evidence="2 3">MAH-29</strain>
    </source>
</reference>
<proteinExistence type="predicted"/>
<feature type="domain" description="DUF4397" evidence="1">
    <location>
        <begin position="41"/>
        <end position="157"/>
    </location>
</feature>
<evidence type="ECO:0000313" key="3">
    <source>
        <dbReference type="Proteomes" id="UP000677244"/>
    </source>
</evidence>
<dbReference type="EMBL" id="JAGHKO010000005">
    <property type="protein sequence ID" value="MBO9202757.1"/>
    <property type="molecule type" value="Genomic_DNA"/>
</dbReference>
<evidence type="ECO:0000313" key="2">
    <source>
        <dbReference type="EMBL" id="MBO9202757.1"/>
    </source>
</evidence>
<dbReference type="Proteomes" id="UP000677244">
    <property type="component" value="Unassembled WGS sequence"/>
</dbReference>
<name>A0ABS3YXV3_9BACT</name>
<sequence>MKTVQVRKNAFLMLGILAFVAVAMSGCLKEAKTSAPTPKTYISLMHLAPWGPPVEVYFDNTKASSAINAGTVASSYSALDPGIFAISFKKGGGDSLVASIPAALYDSSKYFTLLLYNYDSTHVAATRITDDYSQLTSDRSFFRFFHMAPEIGDVDVYFDNTMVSSTRSFADNVSVDYYNQFTGVTPSNYTVSVKKSGTDSVIAQSTSTFPLTQFNAFTIYLRGKKSGTGINAIGIDYLQSVD</sequence>
<comment type="caution">
    <text evidence="2">The sequence shown here is derived from an EMBL/GenBank/DDBJ whole genome shotgun (WGS) entry which is preliminary data.</text>
</comment>
<keyword evidence="3" id="KW-1185">Reference proteome</keyword>
<gene>
    <name evidence="2" type="ORF">J7I42_20880</name>
</gene>
<organism evidence="2 3">
    <name type="scientific">Niastella soli</name>
    <dbReference type="NCBI Taxonomy" id="2821487"/>
    <lineage>
        <taxon>Bacteria</taxon>
        <taxon>Pseudomonadati</taxon>
        <taxon>Bacteroidota</taxon>
        <taxon>Chitinophagia</taxon>
        <taxon>Chitinophagales</taxon>
        <taxon>Chitinophagaceae</taxon>
        <taxon>Niastella</taxon>
    </lineage>
</organism>
<dbReference type="InterPro" id="IPR025510">
    <property type="entry name" value="DUF4397"/>
</dbReference>
<dbReference type="PROSITE" id="PS51257">
    <property type="entry name" value="PROKAR_LIPOPROTEIN"/>
    <property type="match status" value="1"/>
</dbReference>
<protein>
    <submittedName>
        <fullName evidence="2">DUF4397 domain-containing protein</fullName>
    </submittedName>
</protein>
<dbReference type="Pfam" id="PF14344">
    <property type="entry name" value="DUF4397"/>
    <property type="match status" value="1"/>
</dbReference>
<accession>A0ABS3YXV3</accession>